<keyword evidence="8 10" id="KW-0275">Fatty acid biosynthesis</keyword>
<dbReference type="NCBIfam" id="NF004344">
    <property type="entry name" value="PRK05724.1"/>
    <property type="match status" value="1"/>
</dbReference>
<keyword evidence="4 10" id="KW-0547">Nucleotide-binding</keyword>
<evidence type="ECO:0000256" key="10">
    <source>
        <dbReference type="HAMAP-Rule" id="MF_00823"/>
    </source>
</evidence>
<keyword evidence="6 10" id="KW-0067">ATP-binding</keyword>
<dbReference type="PANTHER" id="PTHR42853">
    <property type="entry name" value="ACETYL-COENZYME A CARBOXYLASE CARBOXYL TRANSFERASE SUBUNIT ALPHA"/>
    <property type="match status" value="1"/>
</dbReference>
<accession>A0A1F2UJB4</accession>
<gene>
    <name evidence="10" type="primary">accA</name>
    <name evidence="12" type="ORF">A2074_00495</name>
</gene>
<evidence type="ECO:0000313" key="13">
    <source>
        <dbReference type="Proteomes" id="UP000178086"/>
    </source>
</evidence>
<feature type="domain" description="CoA carboxyltransferase C-terminal" evidence="11">
    <location>
        <begin position="39"/>
        <end position="293"/>
    </location>
</feature>
<keyword evidence="10" id="KW-0963">Cytoplasm</keyword>
<comment type="function">
    <text evidence="10">Component of the acetyl coenzyme A carboxylase (ACC) complex. First, biotin carboxylase catalyzes the carboxylation of biotin on its carrier protein (BCCP) and then the CO(2) group is transferred by the carboxyltransferase to acetyl-CoA to form malonyl-CoA.</text>
</comment>
<keyword evidence="3 10" id="KW-0808">Transferase</keyword>
<evidence type="ECO:0000259" key="11">
    <source>
        <dbReference type="PROSITE" id="PS50989"/>
    </source>
</evidence>
<evidence type="ECO:0000256" key="5">
    <source>
        <dbReference type="ARBA" id="ARBA00022832"/>
    </source>
</evidence>
<dbReference type="PROSITE" id="PS50989">
    <property type="entry name" value="COA_CT_CTER"/>
    <property type="match status" value="1"/>
</dbReference>
<dbReference type="GO" id="GO:0009317">
    <property type="term" value="C:acetyl-CoA carboxylase complex"/>
    <property type="evidence" value="ECO:0007669"/>
    <property type="project" value="InterPro"/>
</dbReference>
<keyword evidence="7 10" id="KW-0443">Lipid metabolism</keyword>
<dbReference type="GO" id="GO:0016743">
    <property type="term" value="F:carboxyl- or carbamoyltransferase activity"/>
    <property type="evidence" value="ECO:0007669"/>
    <property type="project" value="UniProtKB-UniRule"/>
</dbReference>
<dbReference type="PRINTS" id="PR01069">
    <property type="entry name" value="ACCCTRFRASEA"/>
</dbReference>
<dbReference type="NCBIfam" id="NF041504">
    <property type="entry name" value="AccA_sub"/>
    <property type="match status" value="1"/>
</dbReference>
<keyword evidence="2 10" id="KW-0444">Lipid biosynthesis</keyword>
<dbReference type="GO" id="GO:0005524">
    <property type="term" value="F:ATP binding"/>
    <property type="evidence" value="ECO:0007669"/>
    <property type="project" value="UniProtKB-KW"/>
</dbReference>
<reference evidence="12 13" key="1">
    <citation type="journal article" date="2016" name="Nat. Commun.">
        <title>Thousands of microbial genomes shed light on interconnected biogeochemical processes in an aquifer system.</title>
        <authorList>
            <person name="Anantharaman K."/>
            <person name="Brown C.T."/>
            <person name="Hug L.A."/>
            <person name="Sharon I."/>
            <person name="Castelle C.J."/>
            <person name="Probst A.J."/>
            <person name="Thomas B.C."/>
            <person name="Singh A."/>
            <person name="Wilkins M.J."/>
            <person name="Karaoz U."/>
            <person name="Brodie E.L."/>
            <person name="Williams K.H."/>
            <person name="Hubbard S.S."/>
            <person name="Banfield J.F."/>
        </authorList>
    </citation>
    <scope>NUCLEOTIDE SEQUENCE [LARGE SCALE GENOMIC DNA]</scope>
</reference>
<comment type="subunit">
    <text evidence="10">Acetyl-CoA carboxylase is a heterohexamer composed of biotin carboxyl carrier protein (AccB), biotin carboxylase (AccC) and two subunits each of ACCase subunit alpha (AccA) and ACCase subunit beta (AccD).</text>
</comment>
<dbReference type="SUPFAM" id="SSF52096">
    <property type="entry name" value="ClpP/crotonase"/>
    <property type="match status" value="1"/>
</dbReference>
<dbReference type="EMBL" id="MELI01000075">
    <property type="protein sequence ID" value="OFW33108.1"/>
    <property type="molecule type" value="Genomic_DNA"/>
</dbReference>
<dbReference type="NCBIfam" id="TIGR00513">
    <property type="entry name" value="accA"/>
    <property type="match status" value="1"/>
</dbReference>
<name>A0A1F2UJB4_9ACTN</name>
<dbReference type="GO" id="GO:2001295">
    <property type="term" value="P:malonyl-CoA biosynthetic process"/>
    <property type="evidence" value="ECO:0007669"/>
    <property type="project" value="UniProtKB-UniRule"/>
</dbReference>
<dbReference type="HAMAP" id="MF_00823">
    <property type="entry name" value="AcetylCoA_CT_alpha"/>
    <property type="match status" value="1"/>
</dbReference>
<evidence type="ECO:0000256" key="6">
    <source>
        <dbReference type="ARBA" id="ARBA00022840"/>
    </source>
</evidence>
<dbReference type="GO" id="GO:0003989">
    <property type="term" value="F:acetyl-CoA carboxylase activity"/>
    <property type="evidence" value="ECO:0007669"/>
    <property type="project" value="InterPro"/>
</dbReference>
<dbReference type="EC" id="2.1.3.15" evidence="10"/>
<dbReference type="Pfam" id="PF03255">
    <property type="entry name" value="ACCA"/>
    <property type="match status" value="1"/>
</dbReference>
<comment type="caution">
    <text evidence="12">The sequence shown here is derived from an EMBL/GenBank/DDBJ whole genome shotgun (WGS) entry which is preliminary data.</text>
</comment>
<evidence type="ECO:0000256" key="8">
    <source>
        <dbReference type="ARBA" id="ARBA00023160"/>
    </source>
</evidence>
<dbReference type="GO" id="GO:0006633">
    <property type="term" value="P:fatty acid biosynthetic process"/>
    <property type="evidence" value="ECO:0007669"/>
    <property type="project" value="UniProtKB-KW"/>
</dbReference>
<dbReference type="InterPro" id="IPR001095">
    <property type="entry name" value="Acetyl_CoA_COase_a_su"/>
</dbReference>
<comment type="catalytic activity">
    <reaction evidence="9 10">
        <text>N(6)-carboxybiotinyl-L-lysyl-[protein] + acetyl-CoA = N(6)-biotinyl-L-lysyl-[protein] + malonyl-CoA</text>
        <dbReference type="Rhea" id="RHEA:54728"/>
        <dbReference type="Rhea" id="RHEA-COMP:10505"/>
        <dbReference type="Rhea" id="RHEA-COMP:10506"/>
        <dbReference type="ChEBI" id="CHEBI:57288"/>
        <dbReference type="ChEBI" id="CHEBI:57384"/>
        <dbReference type="ChEBI" id="CHEBI:83144"/>
        <dbReference type="ChEBI" id="CHEBI:83145"/>
        <dbReference type="EC" id="2.1.3.15"/>
    </reaction>
</comment>
<evidence type="ECO:0000256" key="9">
    <source>
        <dbReference type="ARBA" id="ARBA00049152"/>
    </source>
</evidence>
<comment type="similarity">
    <text evidence="10">Belongs to the AccA family.</text>
</comment>
<keyword evidence="5 10" id="KW-0276">Fatty acid metabolism</keyword>
<organism evidence="12 13">
    <name type="scientific">Candidatus Aquicultor primus</name>
    <dbReference type="NCBI Taxonomy" id="1797195"/>
    <lineage>
        <taxon>Bacteria</taxon>
        <taxon>Bacillati</taxon>
        <taxon>Actinomycetota</taxon>
        <taxon>Candidatus Aquicultoria</taxon>
        <taxon>Candidatus Aquicultorales</taxon>
        <taxon>Candidatus Aquicultoraceae</taxon>
        <taxon>Candidatus Aquicultor</taxon>
    </lineage>
</organism>
<dbReference type="UniPathway" id="UPA00655">
    <property type="reaction ID" value="UER00711"/>
</dbReference>
<dbReference type="InterPro" id="IPR029045">
    <property type="entry name" value="ClpP/crotonase-like_dom_sf"/>
</dbReference>
<dbReference type="AlphaFoldDB" id="A0A1F2UJB4"/>
<dbReference type="InterPro" id="IPR011763">
    <property type="entry name" value="COA_CT_C"/>
</dbReference>
<comment type="pathway">
    <text evidence="1 10">Lipid metabolism; malonyl-CoA biosynthesis; malonyl-CoA from acetyl-CoA: step 1/1.</text>
</comment>
<evidence type="ECO:0000256" key="3">
    <source>
        <dbReference type="ARBA" id="ARBA00022679"/>
    </source>
</evidence>
<sequence>MKRFAYDFERPLVQLETKLDEMKRLESAEKEDIAADICYLEEQIQKLRMRTYSKLTTWQKVQLARHPDRPKMVDYIEAIFTDFIELHGDRAFKDDSSITGGFARLDDEKVMILGHQKGRNTKENIAWNFGMPNPEGYRKAIRIMRLADKFGLPLITFVDTPGAHPGIGAEERGQAVAIAESIMELSQLKVPVIVSVIGEGGSGGALAIGFGDRIIMLENSYYSVITPEGCASILWDGEVSAERAAEVLGLTADKLLELGLVDTIVKEPLGGAHHAPALVARNLKKEIVSALDELKAVGKESLADKRYEKLRSIGHYAEPIKTLTK</sequence>
<dbReference type="PANTHER" id="PTHR42853:SF3">
    <property type="entry name" value="ACETYL-COENZYME A CARBOXYLASE CARBOXYL TRANSFERASE SUBUNIT ALPHA, CHLOROPLASTIC"/>
    <property type="match status" value="1"/>
</dbReference>
<evidence type="ECO:0000256" key="2">
    <source>
        <dbReference type="ARBA" id="ARBA00022516"/>
    </source>
</evidence>
<dbReference type="Proteomes" id="UP000178086">
    <property type="component" value="Unassembled WGS sequence"/>
</dbReference>
<comment type="subcellular location">
    <subcellularLocation>
        <location evidence="10">Cytoplasm</location>
    </subcellularLocation>
</comment>
<evidence type="ECO:0000256" key="4">
    <source>
        <dbReference type="ARBA" id="ARBA00022741"/>
    </source>
</evidence>
<dbReference type="Gene3D" id="3.90.226.10">
    <property type="entry name" value="2-enoyl-CoA Hydratase, Chain A, domain 1"/>
    <property type="match status" value="1"/>
</dbReference>
<proteinExistence type="inferred from homology"/>
<evidence type="ECO:0000313" key="12">
    <source>
        <dbReference type="EMBL" id="OFW33108.1"/>
    </source>
</evidence>
<evidence type="ECO:0000256" key="7">
    <source>
        <dbReference type="ARBA" id="ARBA00023098"/>
    </source>
</evidence>
<evidence type="ECO:0000256" key="1">
    <source>
        <dbReference type="ARBA" id="ARBA00004956"/>
    </source>
</evidence>
<protein>
    <recommendedName>
        <fullName evidence="10">Acetyl-coenzyme A carboxylase carboxyl transferase subunit alpha</fullName>
        <shortName evidence="10">ACCase subunit alpha</shortName>
        <shortName evidence="10">Acetyl-CoA carboxylase carboxyltransferase subunit alpha</shortName>
        <ecNumber evidence="10">2.1.3.15</ecNumber>
    </recommendedName>
</protein>